<evidence type="ECO:0000313" key="6">
    <source>
        <dbReference type="EMBL" id="ABI64916.1"/>
    </source>
</evidence>
<comment type="similarity">
    <text evidence="5">Belongs to the 4-toluene sulfonate uptake permease (TSUP) (TC 2.A.102) family.</text>
</comment>
<dbReference type="EMBL" id="CP000449">
    <property type="protein sequence ID" value="ABI64916.1"/>
    <property type="molecule type" value="Genomic_DNA"/>
</dbReference>
<protein>
    <recommendedName>
        <fullName evidence="5">Probable membrane transporter protein</fullName>
    </recommendedName>
</protein>
<evidence type="ECO:0000256" key="4">
    <source>
        <dbReference type="ARBA" id="ARBA00023136"/>
    </source>
</evidence>
<evidence type="ECO:0000256" key="2">
    <source>
        <dbReference type="ARBA" id="ARBA00022692"/>
    </source>
</evidence>
<keyword evidence="2 5" id="KW-0812">Transmembrane</keyword>
<feature type="transmembrane region" description="Helical" evidence="5">
    <location>
        <begin position="125"/>
        <end position="144"/>
    </location>
</feature>
<feature type="transmembrane region" description="Helical" evidence="5">
    <location>
        <begin position="26"/>
        <end position="48"/>
    </location>
</feature>
<reference evidence="6 7" key="1">
    <citation type="submission" date="2006-08" db="EMBL/GenBank/DDBJ databases">
        <title>Complete sequence of Maricaulis maris MCS10.</title>
        <authorList>
            <consortium name="US DOE Joint Genome Institute"/>
            <person name="Copeland A."/>
            <person name="Lucas S."/>
            <person name="Lapidus A."/>
            <person name="Barry K."/>
            <person name="Detter J.C."/>
            <person name="Glavina del Rio T."/>
            <person name="Hammon N."/>
            <person name="Israni S."/>
            <person name="Dalin E."/>
            <person name="Tice H."/>
            <person name="Pitluck S."/>
            <person name="Saunders E."/>
            <person name="Brettin T."/>
            <person name="Bruce D."/>
            <person name="Han C."/>
            <person name="Tapia R."/>
            <person name="Gilna P."/>
            <person name="Schmutz J."/>
            <person name="Larimer F."/>
            <person name="Land M."/>
            <person name="Hauser L."/>
            <person name="Kyrpides N."/>
            <person name="Mikhailova N."/>
            <person name="Viollier P."/>
            <person name="Stephens C."/>
            <person name="Richardson P."/>
        </authorList>
    </citation>
    <scope>NUCLEOTIDE SEQUENCE [LARGE SCALE GENOMIC DNA]</scope>
    <source>
        <strain evidence="6 7">MCS10</strain>
    </source>
</reference>
<dbReference type="GO" id="GO:0005886">
    <property type="term" value="C:plasma membrane"/>
    <property type="evidence" value="ECO:0007669"/>
    <property type="project" value="UniProtKB-SubCell"/>
</dbReference>
<dbReference type="Pfam" id="PF01925">
    <property type="entry name" value="TauE"/>
    <property type="match status" value="1"/>
</dbReference>
<proteinExistence type="inferred from homology"/>
<dbReference type="STRING" id="394221.Mmar10_0623"/>
<feature type="transmembrane region" description="Helical" evidence="5">
    <location>
        <begin position="94"/>
        <end position="113"/>
    </location>
</feature>
<dbReference type="AlphaFoldDB" id="Q0AS21"/>
<evidence type="ECO:0000256" key="1">
    <source>
        <dbReference type="ARBA" id="ARBA00004141"/>
    </source>
</evidence>
<sequence precursor="true">MIAAFILVATFITAFISGVFGMAGGLILMGALALVLPVAAAMVVHGVIQSVSNGWRAVLHLQWIDWRILAIYLAGSAAAAGLLAFASFELSKAWLFVILGLVPAVIWLPKHILHLDAARPHHAVACGFAVTGLNVVAGVSGPLLDVFFADTQQDRRAIVATKAATQVVSHGVKIAYYILPALGAAGLPSVQWLMIAAPLAILGTTAGARFLALMSDVQFRQWTKWIVSVIGAVYVIRGVILLTGAGS</sequence>
<name>Q0AS21_MARMM</name>
<feature type="transmembrane region" description="Helical" evidence="5">
    <location>
        <begin position="69"/>
        <end position="88"/>
    </location>
</feature>
<feature type="transmembrane region" description="Helical" evidence="5">
    <location>
        <begin position="192"/>
        <end position="213"/>
    </location>
</feature>
<evidence type="ECO:0000256" key="5">
    <source>
        <dbReference type="RuleBase" id="RU363041"/>
    </source>
</evidence>
<gene>
    <name evidence="6" type="ordered locus">Mmar10_0623</name>
</gene>
<dbReference type="Proteomes" id="UP000001964">
    <property type="component" value="Chromosome"/>
</dbReference>
<keyword evidence="4 5" id="KW-0472">Membrane</keyword>
<accession>Q0AS21</accession>
<dbReference type="InterPro" id="IPR002781">
    <property type="entry name" value="TM_pro_TauE-like"/>
</dbReference>
<keyword evidence="3 5" id="KW-1133">Transmembrane helix</keyword>
<dbReference type="KEGG" id="mmr:Mmar10_0623"/>
<keyword evidence="5" id="KW-1003">Cell membrane</keyword>
<dbReference type="eggNOG" id="COG0730">
    <property type="taxonomic scope" value="Bacteria"/>
</dbReference>
<organism evidence="6 7">
    <name type="scientific">Maricaulis maris (strain MCS10)</name>
    <name type="common">Caulobacter maris</name>
    <dbReference type="NCBI Taxonomy" id="394221"/>
    <lineage>
        <taxon>Bacteria</taxon>
        <taxon>Pseudomonadati</taxon>
        <taxon>Pseudomonadota</taxon>
        <taxon>Alphaproteobacteria</taxon>
        <taxon>Maricaulales</taxon>
        <taxon>Maricaulaceae</taxon>
        <taxon>Maricaulis</taxon>
    </lineage>
</organism>
<evidence type="ECO:0000313" key="7">
    <source>
        <dbReference type="Proteomes" id="UP000001964"/>
    </source>
</evidence>
<evidence type="ECO:0000256" key="3">
    <source>
        <dbReference type="ARBA" id="ARBA00022989"/>
    </source>
</evidence>
<comment type="subcellular location">
    <subcellularLocation>
        <location evidence="5">Cell membrane</location>
        <topology evidence="5">Multi-pass membrane protein</topology>
    </subcellularLocation>
    <subcellularLocation>
        <location evidence="1">Membrane</location>
        <topology evidence="1">Multi-pass membrane protein</topology>
    </subcellularLocation>
</comment>
<dbReference type="HOGENOM" id="CLU_054750_4_1_5"/>
<keyword evidence="7" id="KW-1185">Reference proteome</keyword>
<dbReference type="OrthoDB" id="8478323at2"/>
<feature type="transmembrane region" description="Helical" evidence="5">
    <location>
        <begin position="225"/>
        <end position="245"/>
    </location>
</feature>
<dbReference type="RefSeq" id="WP_011642563.1">
    <property type="nucleotide sequence ID" value="NC_008347.1"/>
</dbReference>